<dbReference type="EMBL" id="CM001466">
    <property type="protein sequence ID" value="EHY89990.1"/>
    <property type="molecule type" value="Genomic_DNA"/>
</dbReference>
<protein>
    <submittedName>
        <fullName evidence="1">Uncharacterized protein</fullName>
    </submittedName>
</protein>
<dbReference type="AlphaFoldDB" id="H8GES9"/>
<dbReference type="Proteomes" id="UP000004705">
    <property type="component" value="Chromosome"/>
</dbReference>
<evidence type="ECO:0000313" key="1">
    <source>
        <dbReference type="EMBL" id="EHY89990.1"/>
    </source>
</evidence>
<accession>H8GES9</accession>
<reference evidence="1 2" key="1">
    <citation type="journal article" date="2012" name="Stand. Genomic Sci.">
        <title>Genome sequence of the soil bacterium Saccharomonospora azurea type strain (NA-128(T)).</title>
        <authorList>
            <person name="Klenk H.P."/>
            <person name="Held B."/>
            <person name="Lucas S."/>
            <person name="Lapidus A."/>
            <person name="Copeland A."/>
            <person name="Hammon N."/>
            <person name="Pitluck S."/>
            <person name="Goodwin L.A."/>
            <person name="Han C."/>
            <person name="Tapia R."/>
            <person name="Brambilla E.M."/>
            <person name="Potter G."/>
            <person name="Land M."/>
            <person name="Ivanova N."/>
            <person name="Rohde M."/>
            <person name="Goker M."/>
            <person name="Detter J.C."/>
            <person name="Kyrpides N.C."/>
            <person name="Woyke T."/>
        </authorList>
    </citation>
    <scope>NUCLEOTIDE SEQUENCE [LARGE SCALE GENOMIC DNA]</scope>
    <source>
        <strain evidence="1 2">NA-128</strain>
    </source>
</reference>
<keyword evidence="2" id="KW-1185">Reference proteome</keyword>
<dbReference type="HOGENOM" id="CLU_3221664_0_0_11"/>
<gene>
    <name evidence="1" type="ORF">SacazDRAFT_03108</name>
</gene>
<proteinExistence type="predicted"/>
<organism evidence="1 2">
    <name type="scientific">Saccharomonospora azurea NA-128</name>
    <dbReference type="NCBI Taxonomy" id="882081"/>
    <lineage>
        <taxon>Bacteria</taxon>
        <taxon>Bacillati</taxon>
        <taxon>Actinomycetota</taxon>
        <taxon>Actinomycetes</taxon>
        <taxon>Pseudonocardiales</taxon>
        <taxon>Pseudonocardiaceae</taxon>
        <taxon>Saccharomonospora</taxon>
    </lineage>
</organism>
<sequence>MNDAVDLGHGYPHWCDLAHCVVPQGNLAQSSAGSGSIEGPVHLK</sequence>
<evidence type="ECO:0000313" key="2">
    <source>
        <dbReference type="Proteomes" id="UP000004705"/>
    </source>
</evidence>
<name>H8GES9_9PSEU</name>